<sequence length="172" mass="19459">MYQIMFEGLNVPAVRVEVDSVLSLRAFNRNTGVVLDCGDGFSSIVPICDNIVHKSTISRLSIGDRDLTDYICRVLNKRGYLFTMATKREIVRNIKENLCYVALDFEQEMASHPKPSKATKKSYQLPDGQVITIGNEAFRYSEALFQPSFLHRTSSGIHEILYNSIMECPAEE</sequence>
<evidence type="ECO:0000256" key="2">
    <source>
        <dbReference type="ARBA" id="ARBA00006752"/>
    </source>
</evidence>
<evidence type="ECO:0000313" key="11">
    <source>
        <dbReference type="Proteomes" id="UP001187531"/>
    </source>
</evidence>
<keyword evidence="5" id="KW-0378">Hydrolase</keyword>
<keyword evidence="7" id="KW-0206">Cytoskeleton</keyword>
<evidence type="ECO:0000256" key="3">
    <source>
        <dbReference type="ARBA" id="ARBA00022490"/>
    </source>
</evidence>
<dbReference type="InterPro" id="IPR043129">
    <property type="entry name" value="ATPase_NBD"/>
</dbReference>
<dbReference type="SMART" id="SM00268">
    <property type="entry name" value="ACTIN"/>
    <property type="match status" value="1"/>
</dbReference>
<dbReference type="Gene3D" id="3.30.420.40">
    <property type="match status" value="2"/>
</dbReference>
<comment type="similarity">
    <text evidence="2 9">Belongs to the actin family.</text>
</comment>
<evidence type="ECO:0000256" key="7">
    <source>
        <dbReference type="ARBA" id="ARBA00023212"/>
    </source>
</evidence>
<comment type="caution">
    <text evidence="10">The sequence shown here is derived from an EMBL/GenBank/DDBJ whole genome shotgun (WGS) entry which is preliminary data.</text>
</comment>
<dbReference type="Pfam" id="PF00022">
    <property type="entry name" value="Actin"/>
    <property type="match status" value="1"/>
</dbReference>
<evidence type="ECO:0000313" key="10">
    <source>
        <dbReference type="EMBL" id="KAK2726859.1"/>
    </source>
</evidence>
<dbReference type="PRINTS" id="PR00190">
    <property type="entry name" value="ACTIN"/>
</dbReference>
<evidence type="ECO:0008006" key="12">
    <source>
        <dbReference type="Google" id="ProtNLM"/>
    </source>
</evidence>
<name>A0AA88IEI2_ARTSF</name>
<reference evidence="10" key="1">
    <citation type="submission" date="2023-07" db="EMBL/GenBank/DDBJ databases">
        <title>Chromosome-level genome assembly of Artemia franciscana.</title>
        <authorList>
            <person name="Jo E."/>
        </authorList>
    </citation>
    <scope>NUCLEOTIDE SEQUENCE</scope>
    <source>
        <tissue evidence="10">Whole body</tissue>
    </source>
</reference>
<dbReference type="FunFam" id="3.90.640.10:FF:000047">
    <property type="entry name" value="Actin, alpha skeletal muscle"/>
    <property type="match status" value="1"/>
</dbReference>
<dbReference type="AlphaFoldDB" id="A0AA88IEI2"/>
<dbReference type="GO" id="GO:0016787">
    <property type="term" value="F:hydrolase activity"/>
    <property type="evidence" value="ECO:0007669"/>
    <property type="project" value="UniProtKB-KW"/>
</dbReference>
<comment type="catalytic activity">
    <reaction evidence="8">
        <text>ATP + H2O = ADP + phosphate + H(+)</text>
        <dbReference type="Rhea" id="RHEA:13065"/>
        <dbReference type="ChEBI" id="CHEBI:15377"/>
        <dbReference type="ChEBI" id="CHEBI:15378"/>
        <dbReference type="ChEBI" id="CHEBI:30616"/>
        <dbReference type="ChEBI" id="CHEBI:43474"/>
        <dbReference type="ChEBI" id="CHEBI:456216"/>
    </reaction>
</comment>
<gene>
    <name evidence="10" type="ORF">QYM36_007640</name>
</gene>
<evidence type="ECO:0000256" key="1">
    <source>
        <dbReference type="ARBA" id="ARBA00004245"/>
    </source>
</evidence>
<comment type="subcellular location">
    <subcellularLocation>
        <location evidence="1">Cytoplasm</location>
        <location evidence="1">Cytoskeleton</location>
    </subcellularLocation>
</comment>
<evidence type="ECO:0000256" key="6">
    <source>
        <dbReference type="ARBA" id="ARBA00022840"/>
    </source>
</evidence>
<evidence type="ECO:0000256" key="8">
    <source>
        <dbReference type="ARBA" id="ARBA00049360"/>
    </source>
</evidence>
<organism evidence="10 11">
    <name type="scientific">Artemia franciscana</name>
    <name type="common">Brine shrimp</name>
    <name type="synonym">Artemia sanfranciscana</name>
    <dbReference type="NCBI Taxonomy" id="6661"/>
    <lineage>
        <taxon>Eukaryota</taxon>
        <taxon>Metazoa</taxon>
        <taxon>Ecdysozoa</taxon>
        <taxon>Arthropoda</taxon>
        <taxon>Crustacea</taxon>
        <taxon>Branchiopoda</taxon>
        <taxon>Anostraca</taxon>
        <taxon>Artemiidae</taxon>
        <taxon>Artemia</taxon>
    </lineage>
</organism>
<keyword evidence="6" id="KW-0067">ATP-binding</keyword>
<dbReference type="GO" id="GO:0005524">
    <property type="term" value="F:ATP binding"/>
    <property type="evidence" value="ECO:0007669"/>
    <property type="project" value="UniProtKB-KW"/>
</dbReference>
<evidence type="ECO:0000256" key="4">
    <source>
        <dbReference type="ARBA" id="ARBA00022741"/>
    </source>
</evidence>
<keyword evidence="4" id="KW-0547">Nucleotide-binding</keyword>
<dbReference type="Proteomes" id="UP001187531">
    <property type="component" value="Unassembled WGS sequence"/>
</dbReference>
<keyword evidence="11" id="KW-1185">Reference proteome</keyword>
<dbReference type="InterPro" id="IPR004000">
    <property type="entry name" value="Actin"/>
</dbReference>
<dbReference type="SUPFAM" id="SSF53067">
    <property type="entry name" value="Actin-like ATPase domain"/>
    <property type="match status" value="1"/>
</dbReference>
<protein>
    <recommendedName>
        <fullName evidence="12">Actin</fullName>
    </recommendedName>
</protein>
<dbReference type="PANTHER" id="PTHR11937">
    <property type="entry name" value="ACTIN"/>
    <property type="match status" value="1"/>
</dbReference>
<keyword evidence="3" id="KW-0963">Cytoplasm</keyword>
<evidence type="ECO:0000256" key="5">
    <source>
        <dbReference type="ARBA" id="ARBA00022801"/>
    </source>
</evidence>
<evidence type="ECO:0000256" key="9">
    <source>
        <dbReference type="RuleBase" id="RU000487"/>
    </source>
</evidence>
<proteinExistence type="inferred from homology"/>
<dbReference type="EMBL" id="JAVRJZ010000001">
    <property type="protein sequence ID" value="KAK2726859.1"/>
    <property type="molecule type" value="Genomic_DNA"/>
</dbReference>
<dbReference type="GO" id="GO:0005856">
    <property type="term" value="C:cytoskeleton"/>
    <property type="evidence" value="ECO:0007669"/>
    <property type="project" value="UniProtKB-SubCell"/>
</dbReference>
<accession>A0AA88IEI2</accession>
<dbReference type="Gene3D" id="3.90.640.10">
    <property type="entry name" value="Actin, Chain A, domain 4"/>
    <property type="match status" value="1"/>
</dbReference>